<sequence length="109" mass="12560">MSIHEKLTRLVEAMNSNPTHLSSLNAFYGFEIKDQEENYSVKFEQNRVELLEELIENTDCTLRLKGKHLEELIDGTLNATSAFMMGKIKVDGDLTLALKLQNILKEYRQ</sequence>
<accession>A0A2I0QWR9</accession>
<gene>
    <name evidence="2" type="ORF">CEY16_03240</name>
</gene>
<dbReference type="AlphaFoldDB" id="A0A2I0QWR9"/>
<evidence type="ECO:0000313" key="3">
    <source>
        <dbReference type="Proteomes" id="UP000243524"/>
    </source>
</evidence>
<dbReference type="OrthoDB" id="9804656at2"/>
<dbReference type="Pfam" id="PF02036">
    <property type="entry name" value="SCP2"/>
    <property type="match status" value="1"/>
</dbReference>
<name>A0A2I0QWR9_9BACI</name>
<dbReference type="RefSeq" id="WP_101330527.1">
    <property type="nucleotide sequence ID" value="NZ_PJNH01000001.1"/>
</dbReference>
<dbReference type="EMBL" id="PJNH01000001">
    <property type="protein sequence ID" value="PKR78783.1"/>
    <property type="molecule type" value="Genomic_DNA"/>
</dbReference>
<dbReference type="PANTHER" id="PTHR10094:SF25">
    <property type="entry name" value="SCP2 STEROL-BINDING DOMAIN-CONTAINING PROTEIN 1"/>
    <property type="match status" value="1"/>
</dbReference>
<protein>
    <submittedName>
        <fullName evidence="2">Sterol carrier protein</fullName>
    </submittedName>
</protein>
<dbReference type="GO" id="GO:0005829">
    <property type="term" value="C:cytosol"/>
    <property type="evidence" value="ECO:0007669"/>
    <property type="project" value="TreeGrafter"/>
</dbReference>
<reference evidence="2 3" key="1">
    <citation type="submission" date="2017-06" db="EMBL/GenBank/DDBJ databases">
        <title>the draft geome sequence of Illustriluteabacillus marina B3227.</title>
        <authorList>
            <person name="He R.-H."/>
            <person name="Du Z.-J."/>
        </authorList>
    </citation>
    <scope>NUCLEOTIDE SEQUENCE [LARGE SCALE GENOMIC DNA]</scope>
    <source>
        <strain evidence="2 3">B3227</strain>
    </source>
</reference>
<keyword evidence="3" id="KW-1185">Reference proteome</keyword>
<proteinExistence type="predicted"/>
<evidence type="ECO:0000259" key="1">
    <source>
        <dbReference type="Pfam" id="PF02036"/>
    </source>
</evidence>
<dbReference type="PANTHER" id="PTHR10094">
    <property type="entry name" value="STEROL CARRIER PROTEIN 2 SCP-2 FAMILY PROTEIN"/>
    <property type="match status" value="1"/>
</dbReference>
<dbReference type="InterPro" id="IPR003033">
    <property type="entry name" value="SCP2_sterol-bd_dom"/>
</dbReference>
<dbReference type="Proteomes" id="UP000243524">
    <property type="component" value="Unassembled WGS sequence"/>
</dbReference>
<organism evidence="2 3">
    <name type="scientific">Halalkalibacillus sediminis</name>
    <dbReference type="NCBI Taxonomy" id="2018042"/>
    <lineage>
        <taxon>Bacteria</taxon>
        <taxon>Bacillati</taxon>
        <taxon>Bacillota</taxon>
        <taxon>Bacilli</taxon>
        <taxon>Bacillales</taxon>
        <taxon>Bacillaceae</taxon>
        <taxon>Halalkalibacillus</taxon>
    </lineage>
</organism>
<feature type="domain" description="SCP2" evidence="1">
    <location>
        <begin position="10"/>
        <end position="105"/>
    </location>
</feature>
<dbReference type="SUPFAM" id="SSF55718">
    <property type="entry name" value="SCP-like"/>
    <property type="match status" value="1"/>
</dbReference>
<evidence type="ECO:0000313" key="2">
    <source>
        <dbReference type="EMBL" id="PKR78783.1"/>
    </source>
</evidence>
<dbReference type="InterPro" id="IPR036527">
    <property type="entry name" value="SCP2_sterol-bd_dom_sf"/>
</dbReference>
<comment type="caution">
    <text evidence="2">The sequence shown here is derived from an EMBL/GenBank/DDBJ whole genome shotgun (WGS) entry which is preliminary data.</text>
</comment>
<dbReference type="Gene3D" id="3.30.1050.10">
    <property type="entry name" value="SCP2 sterol-binding domain"/>
    <property type="match status" value="1"/>
</dbReference>